<dbReference type="OrthoDB" id="415706at2759"/>
<dbReference type="AlphaFoldDB" id="A0A9P8CIE0"/>
<dbReference type="SUPFAM" id="SSF52540">
    <property type="entry name" value="P-loop containing nucleoside triphosphate hydrolases"/>
    <property type="match status" value="1"/>
</dbReference>
<proteinExistence type="predicted"/>
<keyword evidence="2" id="KW-1185">Reference proteome</keyword>
<dbReference type="Gene3D" id="3.40.50.300">
    <property type="entry name" value="P-loop containing nucleotide triphosphate hydrolases"/>
    <property type="match status" value="2"/>
</dbReference>
<evidence type="ECO:0000313" key="2">
    <source>
        <dbReference type="Proteomes" id="UP000887226"/>
    </source>
</evidence>
<organism evidence="1 2">
    <name type="scientific">Calycina marina</name>
    <dbReference type="NCBI Taxonomy" id="1763456"/>
    <lineage>
        <taxon>Eukaryota</taxon>
        <taxon>Fungi</taxon>
        <taxon>Dikarya</taxon>
        <taxon>Ascomycota</taxon>
        <taxon>Pezizomycotina</taxon>
        <taxon>Leotiomycetes</taxon>
        <taxon>Helotiales</taxon>
        <taxon>Pezizellaceae</taxon>
        <taxon>Calycina</taxon>
    </lineage>
</organism>
<comment type="caution">
    <text evidence="1">The sequence shown here is derived from an EMBL/GenBank/DDBJ whole genome shotgun (WGS) entry which is preliminary data.</text>
</comment>
<dbReference type="EMBL" id="MU253764">
    <property type="protein sequence ID" value="KAG9247755.1"/>
    <property type="molecule type" value="Genomic_DNA"/>
</dbReference>
<gene>
    <name evidence="1" type="ORF">BJ878DRAFT_477125</name>
</gene>
<protein>
    <submittedName>
        <fullName evidence="1">Uncharacterized protein</fullName>
    </submittedName>
</protein>
<name>A0A9P8CIE0_9HELO</name>
<evidence type="ECO:0000313" key="1">
    <source>
        <dbReference type="EMBL" id="KAG9247755.1"/>
    </source>
</evidence>
<accession>A0A9P8CIE0</accession>
<sequence length="158" mass="17704">MIPQQKSEVVPLLKDDPFSTSTSRELFEAIDELRKWRADQSVGLPQLLIVRKQFAGKLSLLQSLTDIPFPVGDGLSEAFASVINEVKVMLDAEGVPKLNQRHFSSMVLKVDFSRPDRSHFVILDVPGVFTNCVTTTDQETEGVEKILISYMKKKPRGT</sequence>
<reference evidence="1" key="1">
    <citation type="journal article" date="2021" name="IMA Fungus">
        <title>Genomic characterization of three marine fungi, including Emericellopsis atlantica sp. nov. with signatures of a generalist lifestyle and marine biomass degradation.</title>
        <authorList>
            <person name="Hagestad O.C."/>
            <person name="Hou L."/>
            <person name="Andersen J.H."/>
            <person name="Hansen E.H."/>
            <person name="Altermark B."/>
            <person name="Li C."/>
            <person name="Kuhnert E."/>
            <person name="Cox R.J."/>
            <person name="Crous P.W."/>
            <person name="Spatafora J.W."/>
            <person name="Lail K."/>
            <person name="Amirebrahimi M."/>
            <person name="Lipzen A."/>
            <person name="Pangilinan J."/>
            <person name="Andreopoulos W."/>
            <person name="Hayes R.D."/>
            <person name="Ng V."/>
            <person name="Grigoriev I.V."/>
            <person name="Jackson S.A."/>
            <person name="Sutton T.D.S."/>
            <person name="Dobson A.D.W."/>
            <person name="Rama T."/>
        </authorList>
    </citation>
    <scope>NUCLEOTIDE SEQUENCE</scope>
    <source>
        <strain evidence="1">TRa3180A</strain>
    </source>
</reference>
<dbReference type="InterPro" id="IPR027417">
    <property type="entry name" value="P-loop_NTPase"/>
</dbReference>
<dbReference type="Proteomes" id="UP000887226">
    <property type="component" value="Unassembled WGS sequence"/>
</dbReference>